<feature type="domain" description="MD-2-related lipid-recognition" evidence="4">
    <location>
        <begin position="78"/>
        <end position="217"/>
    </location>
</feature>
<dbReference type="GO" id="GO:0005576">
    <property type="term" value="C:extracellular region"/>
    <property type="evidence" value="ECO:0007669"/>
    <property type="project" value="UniProtKB-SubCell"/>
</dbReference>
<evidence type="ECO:0000256" key="1">
    <source>
        <dbReference type="ARBA" id="ARBA00004613"/>
    </source>
</evidence>
<comment type="subcellular location">
    <subcellularLocation>
        <location evidence="1">Secreted</location>
    </subcellularLocation>
</comment>
<dbReference type="FunFam" id="2.60.40.770:FF:000001">
    <property type="entry name" value="NPC intracellular cholesterol transporter 2"/>
    <property type="match status" value="1"/>
</dbReference>
<dbReference type="SUPFAM" id="SSF81296">
    <property type="entry name" value="E set domains"/>
    <property type="match status" value="1"/>
</dbReference>
<protein>
    <recommendedName>
        <fullName evidence="4">MD-2-related lipid-recognition domain-containing protein</fullName>
    </recommendedName>
</protein>
<dbReference type="SMART" id="SM00737">
    <property type="entry name" value="ML"/>
    <property type="match status" value="1"/>
</dbReference>
<dbReference type="Pfam" id="PF02221">
    <property type="entry name" value="E1_DerP2_DerF2"/>
    <property type="match status" value="1"/>
</dbReference>
<dbReference type="AlphaFoldDB" id="A0A4C1ZTX9"/>
<dbReference type="Gene3D" id="2.60.40.770">
    <property type="match status" value="1"/>
</dbReference>
<accession>A0A4C1ZTX9</accession>
<dbReference type="InterPro" id="IPR014756">
    <property type="entry name" value="Ig_E-set"/>
</dbReference>
<organism evidence="5 6">
    <name type="scientific">Eumeta variegata</name>
    <name type="common">Bagworm moth</name>
    <name type="synonym">Eumeta japonica</name>
    <dbReference type="NCBI Taxonomy" id="151549"/>
    <lineage>
        <taxon>Eukaryota</taxon>
        <taxon>Metazoa</taxon>
        <taxon>Ecdysozoa</taxon>
        <taxon>Arthropoda</taxon>
        <taxon>Hexapoda</taxon>
        <taxon>Insecta</taxon>
        <taxon>Pterygota</taxon>
        <taxon>Neoptera</taxon>
        <taxon>Endopterygota</taxon>
        <taxon>Lepidoptera</taxon>
        <taxon>Glossata</taxon>
        <taxon>Ditrysia</taxon>
        <taxon>Tineoidea</taxon>
        <taxon>Psychidae</taxon>
        <taxon>Oiketicinae</taxon>
        <taxon>Eumeta</taxon>
    </lineage>
</organism>
<evidence type="ECO:0000313" key="6">
    <source>
        <dbReference type="Proteomes" id="UP000299102"/>
    </source>
</evidence>
<evidence type="ECO:0000313" key="5">
    <source>
        <dbReference type="EMBL" id="GBP92351.1"/>
    </source>
</evidence>
<gene>
    <name evidence="5" type="ORF">EVAR_65141_1</name>
</gene>
<evidence type="ECO:0000259" key="4">
    <source>
        <dbReference type="SMART" id="SM00737"/>
    </source>
</evidence>
<comment type="similarity">
    <text evidence="2">Belongs to the NPC2 family.</text>
</comment>
<dbReference type="InterPro" id="IPR003172">
    <property type="entry name" value="ML_dom"/>
</dbReference>
<dbReference type="STRING" id="151549.A0A4C1ZTX9"/>
<evidence type="ECO:0000256" key="3">
    <source>
        <dbReference type="ARBA" id="ARBA00022525"/>
    </source>
</evidence>
<name>A0A4C1ZTX9_EUMVA</name>
<dbReference type="Proteomes" id="UP000299102">
    <property type="component" value="Unassembled WGS sequence"/>
</dbReference>
<keyword evidence="3" id="KW-0964">Secreted</keyword>
<sequence>MTYASPVFAHAIPTTLHKLQVVQNKFCQTTIDAPWCVRNSVLHRHFDFSTVSKYKTNAPKRLFTSVESNPNALLSLTFSYEALCPNHVTRTANPGDLPLGTYVEGCRDPPCQLPQLQDAVIHVLFRTPRDVATLSTLATAYIRLGVLSIPIAYDLQENSVTCNFLNGVQCPLQEGQIVDYTLRMHIESFFPIGTSVTVEFRVVDEASQPVLCIRVPITIIAPSTLRITA</sequence>
<comment type="caution">
    <text evidence="5">The sequence shown here is derived from an EMBL/GenBank/DDBJ whole genome shotgun (WGS) entry which is preliminary data.</text>
</comment>
<reference evidence="5 6" key="1">
    <citation type="journal article" date="2019" name="Commun. Biol.">
        <title>The bagworm genome reveals a unique fibroin gene that provides high tensile strength.</title>
        <authorList>
            <person name="Kono N."/>
            <person name="Nakamura H."/>
            <person name="Ohtoshi R."/>
            <person name="Tomita M."/>
            <person name="Numata K."/>
            <person name="Arakawa K."/>
        </authorList>
    </citation>
    <scope>NUCLEOTIDE SEQUENCE [LARGE SCALE GENOMIC DNA]</scope>
</reference>
<proteinExistence type="inferred from homology"/>
<dbReference type="OrthoDB" id="6489092at2759"/>
<dbReference type="EMBL" id="BGZK01002267">
    <property type="protein sequence ID" value="GBP92351.1"/>
    <property type="molecule type" value="Genomic_DNA"/>
</dbReference>
<evidence type="ECO:0000256" key="2">
    <source>
        <dbReference type="ARBA" id="ARBA00006370"/>
    </source>
</evidence>
<keyword evidence="6" id="KW-1185">Reference proteome</keyword>